<dbReference type="InterPro" id="IPR043502">
    <property type="entry name" value="DNA/RNA_pol_sf"/>
</dbReference>
<feature type="domain" description="Ketosynthase family 3 (KS3)" evidence="11">
    <location>
        <begin position="670"/>
        <end position="1089"/>
    </location>
</feature>
<evidence type="ECO:0000256" key="5">
    <source>
        <dbReference type="ARBA" id="ARBA00022832"/>
    </source>
</evidence>
<feature type="transmembrane region" description="Helical" evidence="10">
    <location>
        <begin position="505"/>
        <end position="531"/>
    </location>
</feature>
<dbReference type="InterPro" id="IPR014030">
    <property type="entry name" value="Ketoacyl_synth_N"/>
</dbReference>
<dbReference type="Proteomes" id="UP000593564">
    <property type="component" value="Unassembled WGS sequence"/>
</dbReference>
<dbReference type="FunFam" id="3.40.47.10:FF:000036">
    <property type="entry name" value="3-oxoacyl-[acyl-carrier-protein] synthase II chloroplastic"/>
    <property type="match status" value="1"/>
</dbReference>
<dbReference type="InterPro" id="IPR000794">
    <property type="entry name" value="Beta-ketoacyl_synthase"/>
</dbReference>
<dbReference type="InterPro" id="IPR017568">
    <property type="entry name" value="3-oxoacyl-ACP_synth-2"/>
</dbReference>
<dbReference type="SUPFAM" id="SSF53901">
    <property type="entry name" value="Thiolase-like"/>
    <property type="match status" value="2"/>
</dbReference>
<dbReference type="CDD" id="cd00834">
    <property type="entry name" value="KAS_I_II"/>
    <property type="match status" value="1"/>
</dbReference>
<proteinExistence type="inferred from homology"/>
<name>A0A7J7HUG0_CAMSI</name>
<dbReference type="PROSITE" id="PS52004">
    <property type="entry name" value="KS3_2"/>
    <property type="match status" value="1"/>
</dbReference>
<evidence type="ECO:0000313" key="12">
    <source>
        <dbReference type="EMBL" id="KAF5956480.1"/>
    </source>
</evidence>
<evidence type="ECO:0000256" key="6">
    <source>
        <dbReference type="ARBA" id="ARBA00023098"/>
    </source>
</evidence>
<gene>
    <name evidence="12" type="ORF">HYC85_003705</name>
</gene>
<dbReference type="EMBL" id="JACBKZ010000002">
    <property type="protein sequence ID" value="KAF5956480.1"/>
    <property type="molecule type" value="Genomic_DNA"/>
</dbReference>
<evidence type="ECO:0000256" key="4">
    <source>
        <dbReference type="ARBA" id="ARBA00022679"/>
    </source>
</evidence>
<keyword evidence="4 9" id="KW-0808">Transferase</keyword>
<evidence type="ECO:0000256" key="9">
    <source>
        <dbReference type="RuleBase" id="RU003694"/>
    </source>
</evidence>
<dbReference type="Pfam" id="PF07727">
    <property type="entry name" value="RVT_2"/>
    <property type="match status" value="1"/>
</dbReference>
<evidence type="ECO:0000259" key="11">
    <source>
        <dbReference type="PROSITE" id="PS52004"/>
    </source>
</evidence>
<keyword evidence="5" id="KW-0276">Fatty acid metabolism</keyword>
<evidence type="ECO:0000256" key="3">
    <source>
        <dbReference type="ARBA" id="ARBA00022516"/>
    </source>
</evidence>
<evidence type="ECO:0000256" key="2">
    <source>
        <dbReference type="ARBA" id="ARBA00013191"/>
    </source>
</evidence>
<dbReference type="SUPFAM" id="SSF56672">
    <property type="entry name" value="DNA/RNA polymerases"/>
    <property type="match status" value="1"/>
</dbReference>
<evidence type="ECO:0000256" key="10">
    <source>
        <dbReference type="SAM" id="Phobius"/>
    </source>
</evidence>
<comment type="similarity">
    <text evidence="1 9">Belongs to the thiolase-like superfamily. Beta-ketoacyl-ACP synthases family.</text>
</comment>
<keyword evidence="3" id="KW-0444">Lipid biosynthesis</keyword>
<comment type="caution">
    <text evidence="12">The sequence shown here is derived from an EMBL/GenBank/DDBJ whole genome shotgun (WGS) entry which is preliminary data.</text>
</comment>
<dbReference type="NCBIfam" id="TIGR03150">
    <property type="entry name" value="fabF"/>
    <property type="match status" value="1"/>
</dbReference>
<keyword evidence="10" id="KW-1133">Transmembrane helix</keyword>
<feature type="transmembrane region" description="Helical" evidence="10">
    <location>
        <begin position="480"/>
        <end position="498"/>
    </location>
</feature>
<dbReference type="InterPro" id="IPR020841">
    <property type="entry name" value="PKS_Beta-ketoAc_synthase_dom"/>
</dbReference>
<dbReference type="InterPro" id="IPR016039">
    <property type="entry name" value="Thiolase-like"/>
</dbReference>
<reference evidence="12 13" key="2">
    <citation type="submission" date="2020-07" db="EMBL/GenBank/DDBJ databases">
        <title>Genome assembly of wild tea tree DASZ reveals pedigree and selection history of tea varieties.</title>
        <authorList>
            <person name="Zhang W."/>
        </authorList>
    </citation>
    <scope>NUCLEOTIDE SEQUENCE [LARGE SCALE GENOMIC DNA]</scope>
    <source>
        <strain evidence="13">cv. G240</strain>
        <tissue evidence="12">Leaf</tissue>
    </source>
</reference>
<dbReference type="InterPro" id="IPR018201">
    <property type="entry name" value="Ketoacyl_synth_AS"/>
</dbReference>
<organism evidence="12 13">
    <name type="scientific">Camellia sinensis</name>
    <name type="common">Tea plant</name>
    <name type="synonym">Thea sinensis</name>
    <dbReference type="NCBI Taxonomy" id="4442"/>
    <lineage>
        <taxon>Eukaryota</taxon>
        <taxon>Viridiplantae</taxon>
        <taxon>Streptophyta</taxon>
        <taxon>Embryophyta</taxon>
        <taxon>Tracheophyta</taxon>
        <taxon>Spermatophyta</taxon>
        <taxon>Magnoliopsida</taxon>
        <taxon>eudicotyledons</taxon>
        <taxon>Gunneridae</taxon>
        <taxon>Pentapetalae</taxon>
        <taxon>asterids</taxon>
        <taxon>Ericales</taxon>
        <taxon>Theaceae</taxon>
        <taxon>Camellia</taxon>
    </lineage>
</organism>
<dbReference type="InterPro" id="IPR014031">
    <property type="entry name" value="Ketoacyl_synth_C"/>
</dbReference>
<dbReference type="Pfam" id="PF02801">
    <property type="entry name" value="Ketoacyl-synt_C"/>
    <property type="match status" value="1"/>
</dbReference>
<keyword evidence="7" id="KW-0275">Fatty acid biosynthesis</keyword>
<dbReference type="EC" id="2.3.1.41" evidence="2"/>
<dbReference type="GO" id="GO:0006633">
    <property type="term" value="P:fatty acid biosynthetic process"/>
    <property type="evidence" value="ECO:0007669"/>
    <property type="project" value="UniProtKB-KW"/>
</dbReference>
<dbReference type="PANTHER" id="PTHR11712">
    <property type="entry name" value="POLYKETIDE SYNTHASE-RELATED"/>
    <property type="match status" value="1"/>
</dbReference>
<dbReference type="AlphaFoldDB" id="A0A7J7HUG0"/>
<keyword evidence="8" id="KW-0012">Acyltransferase</keyword>
<evidence type="ECO:0000256" key="1">
    <source>
        <dbReference type="ARBA" id="ARBA00008467"/>
    </source>
</evidence>
<evidence type="ECO:0000256" key="7">
    <source>
        <dbReference type="ARBA" id="ARBA00023160"/>
    </source>
</evidence>
<dbReference type="PROSITE" id="PS00606">
    <property type="entry name" value="KS3_1"/>
    <property type="match status" value="1"/>
</dbReference>
<dbReference type="PANTHER" id="PTHR11712:SF332">
    <property type="entry name" value="3-OXOACYL-[ACYL-CARRIER-PROTEIN] SYNTHASE II, CHLOROPLASTIC"/>
    <property type="match status" value="1"/>
</dbReference>
<dbReference type="GO" id="GO:0009570">
    <property type="term" value="C:chloroplast stroma"/>
    <property type="evidence" value="ECO:0007669"/>
    <property type="project" value="TreeGrafter"/>
</dbReference>
<dbReference type="Pfam" id="PF00109">
    <property type="entry name" value="ketoacyl-synt"/>
    <property type="match status" value="1"/>
</dbReference>
<keyword evidence="6" id="KW-0443">Lipid metabolism</keyword>
<protein>
    <recommendedName>
        <fullName evidence="2">beta-ketoacyl-[acyl-carrier-protein] synthase I</fullName>
        <ecNumber evidence="2">2.3.1.41</ecNumber>
    </recommendedName>
</protein>
<dbReference type="GO" id="GO:0004315">
    <property type="term" value="F:3-oxoacyl-[acyl-carrier-protein] synthase activity"/>
    <property type="evidence" value="ECO:0007669"/>
    <property type="project" value="UniProtKB-EC"/>
</dbReference>
<dbReference type="InterPro" id="IPR013103">
    <property type="entry name" value="RVT_2"/>
</dbReference>
<dbReference type="GO" id="GO:0005739">
    <property type="term" value="C:mitochondrion"/>
    <property type="evidence" value="ECO:0007669"/>
    <property type="project" value="TreeGrafter"/>
</dbReference>
<keyword evidence="10" id="KW-0812">Transmembrane</keyword>
<reference evidence="13" key="1">
    <citation type="journal article" date="2020" name="Nat. Commun.">
        <title>Genome assembly of wild tea tree DASZ reveals pedigree and selection history of tea varieties.</title>
        <authorList>
            <person name="Zhang W."/>
            <person name="Zhang Y."/>
            <person name="Qiu H."/>
            <person name="Guo Y."/>
            <person name="Wan H."/>
            <person name="Zhang X."/>
            <person name="Scossa F."/>
            <person name="Alseekh S."/>
            <person name="Zhang Q."/>
            <person name="Wang P."/>
            <person name="Xu L."/>
            <person name="Schmidt M.H."/>
            <person name="Jia X."/>
            <person name="Li D."/>
            <person name="Zhu A."/>
            <person name="Guo F."/>
            <person name="Chen W."/>
            <person name="Ni D."/>
            <person name="Usadel B."/>
            <person name="Fernie A.R."/>
            <person name="Wen W."/>
        </authorList>
    </citation>
    <scope>NUCLEOTIDE SEQUENCE [LARGE SCALE GENOMIC DNA]</scope>
    <source>
        <strain evidence="13">cv. G240</strain>
    </source>
</reference>
<evidence type="ECO:0000313" key="13">
    <source>
        <dbReference type="Proteomes" id="UP000593564"/>
    </source>
</evidence>
<keyword evidence="13" id="KW-1185">Reference proteome</keyword>
<sequence>MESRNACFFEDIFPCRTHAGVPRSLEQFDELASEDDHVDDPGDDQIEVLDEPRRNKRARTSKSFGPDFLTYMVENEPQTFHEAVTSPESPLWKEAIKSEIDSILQNHTWELVDLPPGCKPLGCKWIFKRKMKANGSIDKYKARLVIKGYRQREGLDYFDTYSPITRITSIRIVIAIAALRNLEIQQMDVKTTFLNGDLNEEIYMEQPEGFSAPGQSKKVCKLVKSLYGLKQAPKQWHEKFDNVMLSNGFRINECDKCIYVKDTDRGYVILCLYVDDMLIIGSNDEMIKTTKKLLNSKFDIKDMGIADVILGIKITRISGGIVLSQSHYVDKILEKFSGSDTSVSSTPVDLSLHFTKNNKESVSQLEYSRVIGSLMYLMSCTRPDIAYSVSRVSRYTNNPDASHWKGIVQVLRYLRYTRDYGLHYTRYPAVLEGYSDANWISDIKDSKSTSGYVFTLGGGSRVLEIFQANVDGGGSGSGSGSDMVVVAAAAAVVLMVVLKQCSELGFWVLGVLLCVVATMAASSMVCTWLVAACMSVACEKDQQQQPMMMMMNQSSSKRFSRWARKRRVLSKCRAGCSEIPKGRLISSGIQGLMSSYLPFEPCDEYYSSKGLCSSDFFGDNGFSSLFGSTNVPLSRRQRRFNRAVQSGEAMAVAVRPAKEVTARKKPPTKQRRVVVTGMGVETPVGHDPDVFYHNLLEGVSGISEIEAFDCAQYPTRIAGEIKSYSTDGWVAPKLSKRMDKFMLYMLTAGKKALEDGGITEDVMNELDKTKCGVLIGSAMGGMKVFNDAIEALRVSYRKMNPFCVPFATTNMGSAMLAMDLGWMGPNYSISTACATSNFCILNAANHIVRGEASLTFVESVQDMMLCGGSDAAIIPIGLGGFVACRALSQRNSDPSKASRPWDINRDGFVMGEGAGVLLLEELEHAKERGANIYAEFLGGSFTCDAYHMTEPHPEGTGVILCIEKALAQSGVSKEDVNYINAHATSTPAGDLKEYQALIRCFGQNSELRVNSTKSMIGHLLGAAGAVEAVATVQAIRTGWVHPNINLENPDKGVDTNVLVGPKKERLDIKVALSNSFGFGGHNSSILFAPYK</sequence>
<accession>A0A7J7HUG0</accession>
<evidence type="ECO:0000256" key="8">
    <source>
        <dbReference type="ARBA" id="ARBA00023315"/>
    </source>
</evidence>
<dbReference type="NCBIfam" id="NF005589">
    <property type="entry name" value="PRK07314.1"/>
    <property type="match status" value="1"/>
</dbReference>
<dbReference type="Gene3D" id="3.40.47.10">
    <property type="match status" value="1"/>
</dbReference>
<dbReference type="SMART" id="SM00825">
    <property type="entry name" value="PKS_KS"/>
    <property type="match status" value="1"/>
</dbReference>
<keyword evidence="10" id="KW-0472">Membrane</keyword>